<evidence type="ECO:0000256" key="3">
    <source>
        <dbReference type="SAM" id="Coils"/>
    </source>
</evidence>
<dbReference type="SMART" id="SM00487">
    <property type="entry name" value="DEXDc"/>
    <property type="match status" value="1"/>
</dbReference>
<evidence type="ECO:0000313" key="6">
    <source>
        <dbReference type="Proteomes" id="UP000622552"/>
    </source>
</evidence>
<gene>
    <name evidence="5" type="ORF">IW245_005227</name>
</gene>
<feature type="domain" description="Helicase ATP-binding" evidence="4">
    <location>
        <begin position="105"/>
        <end position="395"/>
    </location>
</feature>
<dbReference type="GO" id="GO:0005524">
    <property type="term" value="F:ATP binding"/>
    <property type="evidence" value="ECO:0007669"/>
    <property type="project" value="UniProtKB-KW"/>
</dbReference>
<keyword evidence="2" id="KW-0067">ATP-binding</keyword>
<dbReference type="SMART" id="SM00490">
    <property type="entry name" value="HELICc"/>
    <property type="match status" value="1"/>
</dbReference>
<evidence type="ECO:0000256" key="2">
    <source>
        <dbReference type="ARBA" id="ARBA00022840"/>
    </source>
</evidence>
<dbReference type="Proteomes" id="UP000622552">
    <property type="component" value="Unassembled WGS sequence"/>
</dbReference>
<name>A0A8J7GVG1_9ACTN</name>
<dbReference type="PROSITE" id="PS51192">
    <property type="entry name" value="HELICASE_ATP_BIND_1"/>
    <property type="match status" value="1"/>
</dbReference>
<dbReference type="RefSeq" id="WP_197005728.1">
    <property type="nucleotide sequence ID" value="NZ_BONS01000011.1"/>
</dbReference>
<dbReference type="GO" id="GO:0036297">
    <property type="term" value="P:interstrand cross-link repair"/>
    <property type="evidence" value="ECO:0007669"/>
    <property type="project" value="TreeGrafter"/>
</dbReference>
<dbReference type="PANTHER" id="PTHR47957">
    <property type="entry name" value="ATP-DEPENDENT HELICASE HRQ1"/>
    <property type="match status" value="1"/>
</dbReference>
<feature type="coiled-coil region" evidence="3">
    <location>
        <begin position="239"/>
        <end position="266"/>
    </location>
</feature>
<organism evidence="5 6">
    <name type="scientific">Longispora fulva</name>
    <dbReference type="NCBI Taxonomy" id="619741"/>
    <lineage>
        <taxon>Bacteria</taxon>
        <taxon>Bacillati</taxon>
        <taxon>Actinomycetota</taxon>
        <taxon>Actinomycetes</taxon>
        <taxon>Micromonosporales</taxon>
        <taxon>Micromonosporaceae</taxon>
        <taxon>Longispora</taxon>
    </lineage>
</organism>
<dbReference type="PANTHER" id="PTHR47957:SF3">
    <property type="entry name" value="ATP-DEPENDENT HELICASE HRQ1"/>
    <property type="match status" value="1"/>
</dbReference>
<dbReference type="InterPro" id="IPR027417">
    <property type="entry name" value="P-loop_NTPase"/>
</dbReference>
<dbReference type="InterPro" id="IPR014001">
    <property type="entry name" value="Helicase_ATP-bd"/>
</dbReference>
<dbReference type="GO" id="GO:0043138">
    <property type="term" value="F:3'-5' DNA helicase activity"/>
    <property type="evidence" value="ECO:0007669"/>
    <property type="project" value="TreeGrafter"/>
</dbReference>
<dbReference type="SUPFAM" id="SSF52540">
    <property type="entry name" value="P-loop containing nucleoside triphosphate hydrolases"/>
    <property type="match status" value="2"/>
</dbReference>
<keyword evidence="3" id="KW-0175">Coiled coil</keyword>
<keyword evidence="6" id="KW-1185">Reference proteome</keyword>
<dbReference type="Pfam" id="PF00270">
    <property type="entry name" value="DEAD"/>
    <property type="match status" value="1"/>
</dbReference>
<evidence type="ECO:0000259" key="4">
    <source>
        <dbReference type="PROSITE" id="PS51192"/>
    </source>
</evidence>
<dbReference type="EMBL" id="JADOUF010000001">
    <property type="protein sequence ID" value="MBG6139033.1"/>
    <property type="molecule type" value="Genomic_DNA"/>
</dbReference>
<evidence type="ECO:0000313" key="5">
    <source>
        <dbReference type="EMBL" id="MBG6139033.1"/>
    </source>
</evidence>
<accession>A0A8J7GVG1</accession>
<dbReference type="Pfam" id="PF00271">
    <property type="entry name" value="Helicase_C"/>
    <property type="match status" value="1"/>
</dbReference>
<dbReference type="GO" id="GO:0006289">
    <property type="term" value="P:nucleotide-excision repair"/>
    <property type="evidence" value="ECO:0007669"/>
    <property type="project" value="TreeGrafter"/>
</dbReference>
<dbReference type="Gene3D" id="3.40.50.300">
    <property type="entry name" value="P-loop containing nucleotide triphosphate hydrolases"/>
    <property type="match status" value="2"/>
</dbReference>
<dbReference type="GO" id="GO:0003676">
    <property type="term" value="F:nucleic acid binding"/>
    <property type="evidence" value="ECO:0007669"/>
    <property type="project" value="InterPro"/>
</dbReference>
<evidence type="ECO:0000256" key="1">
    <source>
        <dbReference type="ARBA" id="ARBA00022741"/>
    </source>
</evidence>
<proteinExistence type="predicted"/>
<comment type="caution">
    <text evidence="5">The sequence shown here is derived from an EMBL/GenBank/DDBJ whole genome shotgun (WGS) entry which is preliminary data.</text>
</comment>
<dbReference type="InterPro" id="IPR018973">
    <property type="entry name" value="MZB"/>
</dbReference>
<keyword evidence="1" id="KW-0547">Nucleotide-binding</keyword>
<sequence>MTTPKARSSLTLDGLQEYLEDAFLRYYETAYELRDNEIERERRRLLKRGGSVFTDPYVELMPTFPSAENSLAETFAAIGLSEAADLVAAGLLPHERAYIHQEQALRASLAGKDVIVGTGTGSGKTESFLLPVFAQLVRESREWAPRAAVIQPRWWRGSGAFQAQRTGHEGRLPGIRALLLYPMNALVEDQMVRLRVALDSPAARAWFDQHRPGHRFYFGRYTGRTPLPGTAETAKADKVDRLRKLMFQAERRHANLLARIADEEIQESARYFLPAMDGAEMRSRWDMQRSVPDIFITNYSMLSIALARSDEAPMIEATRRWLEASPEHCFTLVVDELHMYRGTAGTEVAYLLRRLMAALGLDQRPDQLRVIGTSASIQDNDEGRAFLGEFFARSEGAGFTFIHSEHVVPEGDDDLTNLAETLLVGDADPSVLPADGTVQRALARALTEEDGLRPRPLGTVAERVFPKLPGGQARQALSSLVALLERQEEPSARLRGHMFVRTLQGLWACSDPECAAVDPEFRSPTRRIGMLYATPRFTCECGSRVLELLYCQSCGESMLGGYVALSGSKEFLVSTIAALDQLPDRVIGGNNAAGYRLYWPTDRPPVVTKPWSHTGTKLSTDSKAPKYKMRFVRVRLSPGTGLLEAKTGQRATGYRYELDGGGAEDRMPALPTECPSCGDDWEYVSKGKVEDRQRSRSPIRTQGVGFDRANQVLTGALKRRLGSRLVVFSDSRQGAARVSANLELAHYLDLVRAMVVETLTDLSTDGILLQSLLEGDQSPEVLALRNRLKASHPSALIAIESKRQGLPLDDGDEAALAAAAETLGGRPSMLDLTHQVGPRLLRLGVNPAGPGPGKQKTTNDKPWTTLYEWSVVTIRGRDAAVLDNPARDLRSDIEMALGTQIVRTVFAGGDRDMESIGIAHAVPAAPVTIGLLDKGAADQFACSVLRLLGRKRRMLALKPEDNWPRVVRDYAAAVAKFHGREGEGPTLLEALGERIGVRASTGFQVDPAQVRLLQVHEPCFWRCGVCRTKHLHRSAGICVTCSRPLSESAEPVAAIRQDYYSWLAKEDGGVYRMHCEELTGQTDPLEGQARQARFQGVFLDGDEQPLVDEIDVLSVTTTMEAGVDIGALRGVVMANMPPQRFNYQQRVGRAGRRSEHLAVALTVCRGARSHDEHYFANPGSITGDLPPQPFLDMRSAPILQRAFAAEVLTRVFRETAVRVDDFIGGRSVHGEFGTVVDWQHRPEIAATVRAILAERRTMWEDIAAHLLVDTQVTKLDQRELADWASGDLADVIDLAAGTSRVPHLSEALAQAGVLPMFGFPTQSRVLYTEQPRFGQEPRTLDRDAGMAISEFGPGAEVVKDKAVHTAVGVVDYIQHPNGRWGQGNSPLGPRSRAGLCRACLGVTDNEAAVSCPTCGSDEDFMQVDLAEPAGYRTSFQSRDYEQLGEPTAQASQPRLSLVSGEYERRDSNALIRSVSGEILAINDNNGKLYAFTTATWRSRQGREELTPGLLEGGLLAEAQSKARAGLTFHTPTGASSELVAISARRRTDVLVLGLDHLDPGLQISPKAPSGRGAWASLGYLLRDAAAPWLDIGPDEIQVGVHPQLREDILLGEVFIADSLENGAGYAARFGEKFEELLDEADAWMARLQKHGGDPCDSSCHRCLRDYGNRSWHPLLDWRLAADLLDLMRGRPLLVDRSRARDRSAAAQFAKDFGLVVDDMDEAPVIVGNSGRRLAIMHPFADLEDGSVNDRVVSLVQQYPQTTFTSTFELLRRPGALVAGLMSH</sequence>
<protein>
    <recommendedName>
        <fullName evidence="4">Helicase ATP-binding domain-containing protein</fullName>
    </recommendedName>
</protein>
<dbReference type="InterPro" id="IPR001650">
    <property type="entry name" value="Helicase_C-like"/>
</dbReference>
<dbReference type="Pfam" id="PF09369">
    <property type="entry name" value="MZB"/>
    <property type="match status" value="1"/>
</dbReference>
<dbReference type="InterPro" id="IPR011545">
    <property type="entry name" value="DEAD/DEAH_box_helicase_dom"/>
</dbReference>
<reference evidence="5" key="1">
    <citation type="submission" date="2020-11" db="EMBL/GenBank/DDBJ databases">
        <title>Sequencing the genomes of 1000 actinobacteria strains.</title>
        <authorList>
            <person name="Klenk H.-P."/>
        </authorList>
    </citation>
    <scope>NUCLEOTIDE SEQUENCE</scope>
    <source>
        <strain evidence="5">DSM 45356</strain>
    </source>
</reference>